<dbReference type="FunCoup" id="G5B4A5">
    <property type="interactions" value="2096"/>
</dbReference>
<evidence type="ECO:0000256" key="10">
    <source>
        <dbReference type="SAM" id="MobiDB-lite"/>
    </source>
</evidence>
<comment type="subunit">
    <text evidence="2">Interacts with MYOD1.</text>
</comment>
<comment type="similarity">
    <text evidence="9">Belongs to the class V-like SAM-binding methyltransferase superfamily. SETD3 actin-histidine methyltransferase family.</text>
</comment>
<dbReference type="STRING" id="10181.G5B4A5"/>
<gene>
    <name evidence="12" type="ORF">GW7_16198</name>
</gene>
<evidence type="ECO:0000256" key="6">
    <source>
        <dbReference type="ARBA" id="ARBA00022691"/>
    </source>
</evidence>
<evidence type="ECO:0000256" key="3">
    <source>
        <dbReference type="ARBA" id="ARBA00022490"/>
    </source>
</evidence>
<keyword evidence="7" id="KW-0009">Actin-binding</keyword>
<evidence type="ECO:0000256" key="1">
    <source>
        <dbReference type="ARBA" id="ARBA00004496"/>
    </source>
</evidence>
<dbReference type="InterPro" id="IPR046341">
    <property type="entry name" value="SET_dom_sf"/>
</dbReference>
<dbReference type="InterPro" id="IPR015353">
    <property type="entry name" value="Rubisco_LSMT_subst-bd"/>
</dbReference>
<evidence type="ECO:0000313" key="12">
    <source>
        <dbReference type="EMBL" id="EHB04116.1"/>
    </source>
</evidence>
<proteinExistence type="inferred from homology"/>
<protein>
    <recommendedName>
        <fullName evidence="9">protein-histidine N-methyltransferase</fullName>
        <ecNumber evidence="9">2.1.1.85</ecNumber>
    </recommendedName>
</protein>
<dbReference type="CDD" id="cd19176">
    <property type="entry name" value="SET_SETD3"/>
    <property type="match status" value="1"/>
</dbReference>
<evidence type="ECO:0000259" key="11">
    <source>
        <dbReference type="PROSITE" id="PS50280"/>
    </source>
</evidence>
<dbReference type="AlphaFoldDB" id="G5B4A5"/>
<feature type="compositionally biased region" description="Polar residues" evidence="10">
    <location>
        <begin position="664"/>
        <end position="681"/>
    </location>
</feature>
<dbReference type="GO" id="GO:0018064">
    <property type="term" value="F:protein-L-histidine N-tele-methyltransferase activity"/>
    <property type="evidence" value="ECO:0007669"/>
    <property type="project" value="UniProtKB-EC"/>
</dbReference>
<feature type="region of interest" description="Disordered" evidence="10">
    <location>
        <begin position="1"/>
        <end position="27"/>
    </location>
</feature>
<dbReference type="GO" id="GO:0005737">
    <property type="term" value="C:cytoplasm"/>
    <property type="evidence" value="ECO:0007669"/>
    <property type="project" value="UniProtKB-SubCell"/>
</dbReference>
<keyword evidence="3" id="KW-0963">Cytoplasm</keyword>
<accession>G5B4A5</accession>
<dbReference type="eggNOG" id="KOG1337">
    <property type="taxonomic scope" value="Eukaryota"/>
</dbReference>
<dbReference type="Proteomes" id="UP000006813">
    <property type="component" value="Unassembled WGS sequence"/>
</dbReference>
<feature type="domain" description="SET" evidence="11">
    <location>
        <begin position="99"/>
        <end position="423"/>
    </location>
</feature>
<keyword evidence="5 9" id="KW-0808">Transferase</keyword>
<dbReference type="GO" id="GO:0032259">
    <property type="term" value="P:methylation"/>
    <property type="evidence" value="ECO:0007669"/>
    <property type="project" value="UniProtKB-KW"/>
</dbReference>
<dbReference type="EC" id="2.1.1.85" evidence="9"/>
<keyword evidence="4 9" id="KW-0489">Methyltransferase</keyword>
<feature type="region of interest" description="Disordered" evidence="10">
    <location>
        <begin position="646"/>
        <end position="705"/>
    </location>
</feature>
<dbReference type="PANTHER" id="PTHR13271:SF47">
    <property type="entry name" value="ACTIN-HISTIDINE N-METHYLTRANSFERASE"/>
    <property type="match status" value="1"/>
</dbReference>
<dbReference type="SUPFAM" id="SSF81822">
    <property type="entry name" value="RuBisCo LSMT C-terminal, substrate-binding domain"/>
    <property type="match status" value="1"/>
</dbReference>
<evidence type="ECO:0000256" key="9">
    <source>
        <dbReference type="PROSITE-ProRule" id="PRU00898"/>
    </source>
</evidence>
<feature type="compositionally biased region" description="Basic and acidic residues" evidence="10">
    <location>
        <begin position="693"/>
        <end position="705"/>
    </location>
</feature>
<dbReference type="PANTHER" id="PTHR13271">
    <property type="entry name" value="UNCHARACTERIZED PUTATIVE METHYLTRANSFERASE"/>
    <property type="match status" value="1"/>
</dbReference>
<dbReference type="InterPro" id="IPR001214">
    <property type="entry name" value="SET_dom"/>
</dbReference>
<evidence type="ECO:0000256" key="4">
    <source>
        <dbReference type="ARBA" id="ARBA00022603"/>
    </source>
</evidence>
<feature type="compositionally biased region" description="Basic residues" evidence="10">
    <location>
        <begin position="1"/>
        <end position="14"/>
    </location>
</feature>
<dbReference type="InterPro" id="IPR025785">
    <property type="entry name" value="SETD3"/>
</dbReference>
<evidence type="ECO:0000256" key="8">
    <source>
        <dbReference type="ARBA" id="ARBA00045274"/>
    </source>
</evidence>
<keyword evidence="6 9" id="KW-0949">S-adenosyl-L-methionine</keyword>
<dbReference type="Pfam" id="PF00856">
    <property type="entry name" value="SET"/>
    <property type="match status" value="1"/>
</dbReference>
<dbReference type="SUPFAM" id="SSF82199">
    <property type="entry name" value="SET domain"/>
    <property type="match status" value="2"/>
</dbReference>
<evidence type="ECO:0000256" key="7">
    <source>
        <dbReference type="ARBA" id="ARBA00023203"/>
    </source>
</evidence>
<dbReference type="Gene3D" id="3.90.1420.10">
    <property type="entry name" value="Rubisco LSMT, substrate-binding domain"/>
    <property type="match status" value="1"/>
</dbReference>
<dbReference type="Gene3D" id="3.90.1410.10">
    <property type="entry name" value="set domain protein methyltransferase, domain 1"/>
    <property type="match status" value="4"/>
</dbReference>
<dbReference type="InParanoid" id="G5B4A5"/>
<evidence type="ECO:0000256" key="5">
    <source>
        <dbReference type="ARBA" id="ARBA00022679"/>
    </source>
</evidence>
<dbReference type="EMBL" id="JH168404">
    <property type="protein sequence ID" value="EHB04116.1"/>
    <property type="molecule type" value="Genomic_DNA"/>
</dbReference>
<dbReference type="PROSITE" id="PS51565">
    <property type="entry name" value="SAM_MT85_SETD3"/>
    <property type="match status" value="1"/>
</dbReference>
<evidence type="ECO:0000256" key="2">
    <source>
        <dbReference type="ARBA" id="ARBA00011368"/>
    </source>
</evidence>
<dbReference type="InterPro" id="IPR036464">
    <property type="entry name" value="Rubisco_LSMT_subst-bd_sf"/>
</dbReference>
<comment type="subcellular location">
    <subcellularLocation>
        <location evidence="1">Cytoplasm</location>
    </subcellularLocation>
</comment>
<dbReference type="Pfam" id="PF09273">
    <property type="entry name" value="Rubis-subs-bind"/>
    <property type="match status" value="1"/>
</dbReference>
<comment type="catalytic activity">
    <reaction evidence="9">
        <text>L-histidyl-[protein] + S-adenosyl-L-methionine = N(tele)-methyl-L-histidyl-[protein] + S-adenosyl-L-homocysteine + H(+)</text>
        <dbReference type="Rhea" id="RHEA:19369"/>
        <dbReference type="Rhea" id="RHEA-COMP:9745"/>
        <dbReference type="Rhea" id="RHEA-COMP:11600"/>
        <dbReference type="ChEBI" id="CHEBI:15378"/>
        <dbReference type="ChEBI" id="CHEBI:16367"/>
        <dbReference type="ChEBI" id="CHEBI:29979"/>
        <dbReference type="ChEBI" id="CHEBI:57856"/>
        <dbReference type="ChEBI" id="CHEBI:59789"/>
        <dbReference type="EC" id="2.1.1.85"/>
    </reaction>
</comment>
<name>G5B4A5_HETGA</name>
<dbReference type="PROSITE" id="PS50280">
    <property type="entry name" value="SET"/>
    <property type="match status" value="1"/>
</dbReference>
<evidence type="ECO:0000313" key="13">
    <source>
        <dbReference type="Proteomes" id="UP000006813"/>
    </source>
</evidence>
<organism evidence="12 13">
    <name type="scientific">Heterocephalus glaber</name>
    <name type="common">Naked mole rat</name>
    <dbReference type="NCBI Taxonomy" id="10181"/>
    <lineage>
        <taxon>Eukaryota</taxon>
        <taxon>Metazoa</taxon>
        <taxon>Chordata</taxon>
        <taxon>Craniata</taxon>
        <taxon>Vertebrata</taxon>
        <taxon>Euteleostomi</taxon>
        <taxon>Mammalia</taxon>
        <taxon>Eutheria</taxon>
        <taxon>Euarchontoglires</taxon>
        <taxon>Glires</taxon>
        <taxon>Rodentia</taxon>
        <taxon>Hystricomorpha</taxon>
        <taxon>Bathyergidae</taxon>
        <taxon>Heterocephalus</taxon>
    </lineage>
</organism>
<comment type="function">
    <text evidence="8">Protein-histidine N-methyltransferase that specifically mediates 3-methylhistidine (tele-methylhistidine) methylation of actin at 'His-73'. Histidine methylation of actin is required for smooth muscle contraction of the laboring uterus during delivery. Does not have protein-lysine N-methyltransferase activity and probably only catalyzes histidine methylation of actin.</text>
</comment>
<dbReference type="FunFam" id="3.90.1420.10:FF:000001">
    <property type="entry name" value="histone-lysine N-methyltransferase setd3 isoform X1"/>
    <property type="match status" value="1"/>
</dbReference>
<reference evidence="12 13" key="1">
    <citation type="journal article" date="2011" name="Nature">
        <title>Genome sequencing reveals insights into physiology and longevity of the naked mole rat.</title>
        <authorList>
            <person name="Kim E.B."/>
            <person name="Fang X."/>
            <person name="Fushan A.A."/>
            <person name="Huang Z."/>
            <person name="Lobanov A.V."/>
            <person name="Han L."/>
            <person name="Marino S.M."/>
            <person name="Sun X."/>
            <person name="Turanov A.A."/>
            <person name="Yang P."/>
            <person name="Yim S.H."/>
            <person name="Zhao X."/>
            <person name="Kasaikina M.V."/>
            <person name="Stoletzki N."/>
            <person name="Peng C."/>
            <person name="Polak P."/>
            <person name="Xiong Z."/>
            <person name="Kiezun A."/>
            <person name="Zhu Y."/>
            <person name="Chen Y."/>
            <person name="Kryukov G.V."/>
            <person name="Zhang Q."/>
            <person name="Peshkin L."/>
            <person name="Yang L."/>
            <person name="Bronson R.T."/>
            <person name="Buffenstein R."/>
            <person name="Wang B."/>
            <person name="Han C."/>
            <person name="Li Q."/>
            <person name="Chen L."/>
            <person name="Zhao W."/>
            <person name="Sunyaev S.R."/>
            <person name="Park T.J."/>
            <person name="Zhang G."/>
            <person name="Wang J."/>
            <person name="Gladyshev V.N."/>
        </authorList>
    </citation>
    <scope>NUCLEOTIDE SEQUENCE [LARGE SCALE GENOMIC DNA]</scope>
</reference>
<dbReference type="InterPro" id="IPR050600">
    <property type="entry name" value="SETD3_SETD6_MTase"/>
</dbReference>
<dbReference type="GO" id="GO:0003779">
    <property type="term" value="F:actin binding"/>
    <property type="evidence" value="ECO:0007669"/>
    <property type="project" value="UniProtKB-KW"/>
</dbReference>
<dbReference type="GO" id="GO:0016279">
    <property type="term" value="F:protein-lysine N-methyltransferase activity"/>
    <property type="evidence" value="ECO:0007669"/>
    <property type="project" value="TreeGrafter"/>
</dbReference>
<dbReference type="InterPro" id="IPR044428">
    <property type="entry name" value="SETD3_SET"/>
</dbReference>
<sequence length="705" mass="79041">MASRKMGKKSRVKTQKSGTGAAASVSPKEMLNLTGELLHKCSSPAPSPGKEWEEYVQIRSLVEKIRKKQKGLSVTFDGKREDYFPDLMKWASENGASVEGFEMFNFKEEGFGLRATRDIKAEELFLWVPRKLLMTVESAKNSVLEEEVRCIQSTQAIHDVFSQYKNTARQDAYFYKVIQTHPHANKLPLKDSFTYEDDSEYDTPLYFEEEEVRCIQSTQAIHDVFSQYKNTARQYAYFYKVIQDQCPTEERARGPELVTCVLSGQGTEPVLGPRRPRGAHHAQDALGGIEPGELLAMTVGHSPEMCVTVATLKGRCEVPSGFVSVGTCEMVQSQTHPHANKLPLKDSFTYEDYRWAVSSVMTRQNQIPTEDGSRVTLALIPLWDMCNHTNGLITTGYNLEDDRCECVALQDFQAGEQIYIFYGTRSNAEFVIHSGFFFDNNSHDRVKIKLGVSKSDRLYAMKAEVLARAGIPTYVWSSVFALHFTEPPISAQLLAFLRVFCMTEEELKEHLLGENAIDRIFTLGNSEFPVSWENEVKLWSFLEDRASLLLKTYKTTTEEDKAVLKNPDLPARTKMAIKLRLGEKEILEKAVQSAATNRKCFRKHMEEQAPLPKYEESNLGLLEGGAGDSRLPLVLRNLEEEAGVQEALSRKEAGSTAGHGLINGENSIPNGTGSENENLSPGESKRAIGGAKESSDSTDKAREQL</sequence>